<evidence type="ECO:0000256" key="3">
    <source>
        <dbReference type="ARBA" id="ARBA00022723"/>
    </source>
</evidence>
<evidence type="ECO:0000256" key="4">
    <source>
        <dbReference type="ARBA" id="ARBA00022741"/>
    </source>
</evidence>
<dbReference type="PANTHER" id="PTHR10229:SF0">
    <property type="entry name" value="GTP-BINDING PROTEIN 6-RELATED"/>
    <property type="match status" value="1"/>
</dbReference>
<keyword evidence="5" id="KW-0460">Magnesium</keyword>
<keyword evidence="6" id="KW-0342">GTP-binding</keyword>
<dbReference type="Gene3D" id="3.40.50.11060">
    <property type="entry name" value="GTPase HflX, N-terminal domain"/>
    <property type="match status" value="1"/>
</dbReference>
<dbReference type="InterPro" id="IPR006073">
    <property type="entry name" value="GTP-bd"/>
</dbReference>
<gene>
    <name evidence="8" type="ORF">METZ01_LOCUS168424</name>
</gene>
<reference evidence="8" key="1">
    <citation type="submission" date="2018-05" db="EMBL/GenBank/DDBJ databases">
        <authorList>
            <person name="Lanie J.A."/>
            <person name="Ng W.-L."/>
            <person name="Kazmierczak K.M."/>
            <person name="Andrzejewski T.M."/>
            <person name="Davidsen T.M."/>
            <person name="Wayne K.J."/>
            <person name="Tettelin H."/>
            <person name="Glass J.I."/>
            <person name="Rusch D."/>
            <person name="Podicherti R."/>
            <person name="Tsui H.-C.T."/>
            <person name="Winkler M.E."/>
        </authorList>
    </citation>
    <scope>NUCLEOTIDE SEQUENCE</scope>
</reference>
<dbReference type="FunFam" id="3.40.50.300:FF:000173">
    <property type="entry name" value="GTPase HflX"/>
    <property type="match status" value="1"/>
</dbReference>
<dbReference type="Pfam" id="PF01926">
    <property type="entry name" value="MMR_HSR1"/>
    <property type="match status" value="1"/>
</dbReference>
<dbReference type="HAMAP" id="MF_00900">
    <property type="entry name" value="GTPase_HflX"/>
    <property type="match status" value="1"/>
</dbReference>
<dbReference type="PIRSF" id="PIRSF006809">
    <property type="entry name" value="GTP-binding_hflX_prd"/>
    <property type="match status" value="1"/>
</dbReference>
<evidence type="ECO:0000256" key="1">
    <source>
        <dbReference type="ARBA" id="ARBA00004496"/>
    </source>
</evidence>
<dbReference type="Pfam" id="PF13167">
    <property type="entry name" value="GTP-bdg_N"/>
    <property type="match status" value="1"/>
</dbReference>
<dbReference type="Pfam" id="PF16360">
    <property type="entry name" value="GTP-bdg_M"/>
    <property type="match status" value="1"/>
</dbReference>
<keyword evidence="2" id="KW-0963">Cytoplasm</keyword>
<protein>
    <recommendedName>
        <fullName evidence="7">Hflx-type G domain-containing protein</fullName>
    </recommendedName>
</protein>
<dbReference type="SUPFAM" id="SSF52540">
    <property type="entry name" value="P-loop containing nucleoside triphosphate hydrolases"/>
    <property type="match status" value="1"/>
</dbReference>
<dbReference type="InterPro" id="IPR045498">
    <property type="entry name" value="HflX_C"/>
</dbReference>
<dbReference type="InterPro" id="IPR030394">
    <property type="entry name" value="G_HFLX_dom"/>
</dbReference>
<keyword evidence="4" id="KW-0547">Nucleotide-binding</keyword>
<dbReference type="Gene3D" id="3.40.50.300">
    <property type="entry name" value="P-loop containing nucleotide triphosphate hydrolases"/>
    <property type="match status" value="1"/>
</dbReference>
<evidence type="ECO:0000256" key="5">
    <source>
        <dbReference type="ARBA" id="ARBA00022842"/>
    </source>
</evidence>
<name>A0A382BP11_9ZZZZ</name>
<dbReference type="PRINTS" id="PR00326">
    <property type="entry name" value="GTP1OBG"/>
</dbReference>
<evidence type="ECO:0000313" key="8">
    <source>
        <dbReference type="EMBL" id="SVB15570.1"/>
    </source>
</evidence>
<feature type="domain" description="Hflx-type G" evidence="7">
    <location>
        <begin position="172"/>
        <end position="338"/>
    </location>
</feature>
<dbReference type="NCBIfam" id="NF008280">
    <property type="entry name" value="PRK11058.1"/>
    <property type="match status" value="1"/>
</dbReference>
<organism evidence="8">
    <name type="scientific">marine metagenome</name>
    <dbReference type="NCBI Taxonomy" id="408172"/>
    <lineage>
        <taxon>unclassified sequences</taxon>
        <taxon>metagenomes</taxon>
        <taxon>ecological metagenomes</taxon>
    </lineage>
</organism>
<dbReference type="EMBL" id="UINC01030720">
    <property type="protein sequence ID" value="SVB15570.1"/>
    <property type="molecule type" value="Genomic_DNA"/>
</dbReference>
<dbReference type="InterPro" id="IPR025121">
    <property type="entry name" value="GTPase_HflX_N"/>
</dbReference>
<feature type="non-terminal residue" evidence="8">
    <location>
        <position position="1"/>
    </location>
</feature>
<accession>A0A382BP11</accession>
<evidence type="ECO:0000259" key="7">
    <source>
        <dbReference type="PROSITE" id="PS51705"/>
    </source>
</evidence>
<dbReference type="Pfam" id="PF19275">
    <property type="entry name" value="HflX_C"/>
    <property type="match status" value="1"/>
</dbReference>
<dbReference type="NCBIfam" id="TIGR03156">
    <property type="entry name" value="GTP_HflX"/>
    <property type="match status" value="1"/>
</dbReference>
<evidence type="ECO:0000256" key="6">
    <source>
        <dbReference type="ARBA" id="ARBA00023134"/>
    </source>
</evidence>
<dbReference type="GO" id="GO:0005737">
    <property type="term" value="C:cytoplasm"/>
    <property type="evidence" value="ECO:0007669"/>
    <property type="project" value="UniProtKB-SubCell"/>
</dbReference>
<proteinExistence type="inferred from homology"/>
<dbReference type="GO" id="GO:0005525">
    <property type="term" value="F:GTP binding"/>
    <property type="evidence" value="ECO:0007669"/>
    <property type="project" value="UniProtKB-KW"/>
</dbReference>
<dbReference type="GO" id="GO:0043022">
    <property type="term" value="F:ribosome binding"/>
    <property type="evidence" value="ECO:0007669"/>
    <property type="project" value="TreeGrafter"/>
</dbReference>
<dbReference type="GO" id="GO:0046872">
    <property type="term" value="F:metal ion binding"/>
    <property type="evidence" value="ECO:0007669"/>
    <property type="project" value="UniProtKB-KW"/>
</dbReference>
<keyword evidence="3" id="KW-0479">Metal-binding</keyword>
<dbReference type="InterPro" id="IPR032305">
    <property type="entry name" value="GTP-bd_M"/>
</dbReference>
<dbReference type="AlphaFoldDB" id="A0A382BP11"/>
<comment type="subcellular location">
    <subcellularLocation>
        <location evidence="1">Cytoplasm</location>
    </subcellularLocation>
</comment>
<dbReference type="PANTHER" id="PTHR10229">
    <property type="entry name" value="GTP-BINDING PROTEIN HFLX"/>
    <property type="match status" value="1"/>
</dbReference>
<dbReference type="CDD" id="cd01878">
    <property type="entry name" value="HflX"/>
    <property type="match status" value="1"/>
</dbReference>
<dbReference type="InterPro" id="IPR042108">
    <property type="entry name" value="GTPase_HflX_N_sf"/>
</dbReference>
<sequence>QQEFEALATSANAEVVASITSRRRSANPRFLVGKGKVDEIGQVVRQSRADLVLVDHNLTPRQELNLERALDCRVVDRAGLILDIFAQRARTSAGKLQVELAQLVHLSTRLVRGWTHLERQKGGIGLRGPGETQLETDRRLIGQRIKQLSRSLERLARHRGQARHYRRKRQVPTVSLVGYTNAGKSTLFNRLSGASVDVADKLFATVDPTVRKVCLPDDTRIVITDTVGFIREIPHELIAAFHSTLEETVDASLLLHVIDCAECQHKEHLSQVNEVLRRIGADHLPIIQVYNKADILAVPPRIDRAETGMPERVWVSARTGEGVESLLAAMAEFLHKERVRGTVRLKVSQAKLRGFLYDRGKVLAERAQNDGGWEMDIEMDRRRFAHLRRHEKFHFSSEIGGCETAAVQ</sequence>
<dbReference type="InterPro" id="IPR016496">
    <property type="entry name" value="GTPase_HflX"/>
</dbReference>
<dbReference type="Gene3D" id="6.10.250.2860">
    <property type="match status" value="1"/>
</dbReference>
<dbReference type="FunFam" id="3.40.50.11060:FF:000001">
    <property type="entry name" value="GTPase HflX"/>
    <property type="match status" value="1"/>
</dbReference>
<dbReference type="InterPro" id="IPR027417">
    <property type="entry name" value="P-loop_NTPase"/>
</dbReference>
<dbReference type="PROSITE" id="PS51705">
    <property type="entry name" value="G_HFLX"/>
    <property type="match status" value="1"/>
</dbReference>
<evidence type="ECO:0000256" key="2">
    <source>
        <dbReference type="ARBA" id="ARBA00022490"/>
    </source>
</evidence>